<dbReference type="Proteomes" id="UP000243975">
    <property type="component" value="Unassembled WGS sequence"/>
</dbReference>
<accession>A0A103XJT7</accession>
<protein>
    <submittedName>
        <fullName evidence="1">Uncharacterized protein</fullName>
    </submittedName>
</protein>
<evidence type="ECO:0000313" key="1">
    <source>
        <dbReference type="EMBL" id="KVH92061.1"/>
    </source>
</evidence>
<comment type="caution">
    <text evidence="1">The sequence shown here is derived from an EMBL/GenBank/DDBJ whole genome shotgun (WGS) entry which is preliminary data.</text>
</comment>
<name>A0A103XJT7_CYNCS</name>
<organism evidence="1 2">
    <name type="scientific">Cynara cardunculus var. scolymus</name>
    <name type="common">Globe artichoke</name>
    <name type="synonym">Cynara scolymus</name>
    <dbReference type="NCBI Taxonomy" id="59895"/>
    <lineage>
        <taxon>Eukaryota</taxon>
        <taxon>Viridiplantae</taxon>
        <taxon>Streptophyta</taxon>
        <taxon>Embryophyta</taxon>
        <taxon>Tracheophyta</taxon>
        <taxon>Spermatophyta</taxon>
        <taxon>Magnoliopsida</taxon>
        <taxon>eudicotyledons</taxon>
        <taxon>Gunneridae</taxon>
        <taxon>Pentapetalae</taxon>
        <taxon>asterids</taxon>
        <taxon>campanulids</taxon>
        <taxon>Asterales</taxon>
        <taxon>Asteraceae</taxon>
        <taxon>Carduoideae</taxon>
        <taxon>Cardueae</taxon>
        <taxon>Carduinae</taxon>
        <taxon>Cynara</taxon>
    </lineage>
</organism>
<feature type="non-terminal residue" evidence="1">
    <location>
        <position position="1"/>
    </location>
</feature>
<proteinExistence type="predicted"/>
<dbReference type="AlphaFoldDB" id="A0A103XJT7"/>
<keyword evidence="2" id="KW-1185">Reference proteome</keyword>
<reference evidence="1 2" key="1">
    <citation type="journal article" date="2016" name="Sci. Rep.">
        <title>The genome sequence of the outbreeding globe artichoke constructed de novo incorporating a phase-aware low-pass sequencing strategy of F1 progeny.</title>
        <authorList>
            <person name="Scaglione D."/>
            <person name="Reyes-Chin-Wo S."/>
            <person name="Acquadro A."/>
            <person name="Froenicke L."/>
            <person name="Portis E."/>
            <person name="Beitel C."/>
            <person name="Tirone M."/>
            <person name="Mauro R."/>
            <person name="Lo Monaco A."/>
            <person name="Mauromicale G."/>
            <person name="Faccioli P."/>
            <person name="Cattivelli L."/>
            <person name="Rieseberg L."/>
            <person name="Michelmore R."/>
            <person name="Lanteri S."/>
        </authorList>
    </citation>
    <scope>NUCLEOTIDE SEQUENCE [LARGE SCALE GENOMIC DNA]</scope>
    <source>
        <strain evidence="1">2C</strain>
    </source>
</reference>
<dbReference type="EMBL" id="LEKV01004863">
    <property type="protein sequence ID" value="KVH92061.1"/>
    <property type="molecule type" value="Genomic_DNA"/>
</dbReference>
<dbReference type="Gramene" id="KVH92061">
    <property type="protein sequence ID" value="KVH92061"/>
    <property type="gene ID" value="Ccrd_005906"/>
</dbReference>
<gene>
    <name evidence="1" type="ORF">Ccrd_005906</name>
</gene>
<sequence>MHNLYCALSGSLQPRIYVGRGMHESQFSLLNYLKLTAAYICQYQVYSLLGGSSNCEVFAFSL</sequence>
<evidence type="ECO:0000313" key="2">
    <source>
        <dbReference type="Proteomes" id="UP000243975"/>
    </source>
</evidence>